<dbReference type="EMBL" id="CP134190">
    <property type="protein sequence ID" value="WPB06081.1"/>
    <property type="molecule type" value="Genomic_DNA"/>
</dbReference>
<name>A0A2G5HGR7_CERBT</name>
<dbReference type="Proteomes" id="UP000230605">
    <property type="component" value="Chromosome 7"/>
</dbReference>
<evidence type="ECO:0000313" key="4">
    <source>
        <dbReference type="EMBL" id="WPB06081.1"/>
    </source>
</evidence>
<protein>
    <recommendedName>
        <fullName evidence="2">LITAF domain-containing protein</fullName>
    </recommendedName>
</protein>
<dbReference type="InterPro" id="IPR006629">
    <property type="entry name" value="LITAF"/>
</dbReference>
<dbReference type="AlphaFoldDB" id="A0A2G5HGR7"/>
<feature type="region of interest" description="Disordered" evidence="1">
    <location>
        <begin position="1"/>
        <end position="30"/>
    </location>
</feature>
<reference evidence="4 6" key="2">
    <citation type="submission" date="2023-09" db="EMBL/GenBank/DDBJ databases">
        <title>Complete-Gapless Cercospora beticola genome.</title>
        <authorList>
            <person name="Wyatt N.A."/>
            <person name="Spanner R.E."/>
            <person name="Bolton M.D."/>
        </authorList>
    </citation>
    <scope>NUCLEOTIDE SEQUENCE [LARGE SCALE GENOMIC DNA]</scope>
    <source>
        <strain evidence="4">Cb09-40</strain>
    </source>
</reference>
<keyword evidence="6" id="KW-1185">Reference proteome</keyword>
<feature type="domain" description="LITAF" evidence="2">
    <location>
        <begin position="72"/>
        <end position="143"/>
    </location>
</feature>
<organism evidence="3 5">
    <name type="scientific">Cercospora beticola</name>
    <name type="common">Sugarbeet leaf spot fungus</name>
    <dbReference type="NCBI Taxonomy" id="122368"/>
    <lineage>
        <taxon>Eukaryota</taxon>
        <taxon>Fungi</taxon>
        <taxon>Dikarya</taxon>
        <taxon>Ascomycota</taxon>
        <taxon>Pezizomycotina</taxon>
        <taxon>Dothideomycetes</taxon>
        <taxon>Dothideomycetidae</taxon>
        <taxon>Mycosphaerellales</taxon>
        <taxon>Mycosphaerellaceae</taxon>
        <taxon>Cercospora</taxon>
    </lineage>
</organism>
<proteinExistence type="predicted"/>
<evidence type="ECO:0000313" key="5">
    <source>
        <dbReference type="Proteomes" id="UP000230605"/>
    </source>
</evidence>
<evidence type="ECO:0000313" key="6">
    <source>
        <dbReference type="Proteomes" id="UP001302367"/>
    </source>
</evidence>
<dbReference type="Proteomes" id="UP001302367">
    <property type="component" value="Chromosome 7"/>
</dbReference>
<accession>A0A2G5HGR7</accession>
<dbReference type="OrthoDB" id="5599753at2759"/>
<dbReference type="EMBL" id="LKMD01000106">
    <property type="protein sequence ID" value="PIA91728.1"/>
    <property type="molecule type" value="Genomic_DNA"/>
</dbReference>
<gene>
    <name evidence="3" type="ORF">CB0940_09586</name>
    <name evidence="4" type="ORF">RHO25_010738</name>
</gene>
<dbReference type="Pfam" id="PF10601">
    <property type="entry name" value="zf-LITAF-like"/>
    <property type="match status" value="1"/>
</dbReference>
<evidence type="ECO:0000256" key="1">
    <source>
        <dbReference type="SAM" id="MobiDB-lite"/>
    </source>
</evidence>
<sequence>MASNMTTAEKDHTPAPAYEAPGHKPEYHHSSPVPMETINRGPAASPGPQMVMVPNVAPPQQQAATQLNLLRDQPEFIWCPATGRVCQTRPDSKDSDKTWFAVIGICLICPCVACIPLKGCCGDGMLQDWDQYCTGCGKQVTHRPYNKEAQIFAPDHNLPTNQGGMPQQYGQQPMQYQNQGQPVYG</sequence>
<evidence type="ECO:0000313" key="3">
    <source>
        <dbReference type="EMBL" id="PIA91728.1"/>
    </source>
</evidence>
<evidence type="ECO:0000259" key="2">
    <source>
        <dbReference type="Pfam" id="PF10601"/>
    </source>
</evidence>
<reference evidence="3 5" key="1">
    <citation type="submission" date="2015-10" db="EMBL/GenBank/DDBJ databases">
        <title>The cercosporin biosynthetic gene cluster was horizontally transferred to several fungal lineages and shown to be expanded in Cercospora beticola based on microsynteny with recipient genomes.</title>
        <authorList>
            <person name="De Jonge R."/>
            <person name="Ebert M.K."/>
            <person name="Suttle J.C."/>
            <person name="Jurick Ii W.M."/>
            <person name="Secor G.A."/>
            <person name="Thomma B.P."/>
            <person name="Van De Peer Y."/>
            <person name="Bolton M.D."/>
        </authorList>
    </citation>
    <scope>NUCLEOTIDE SEQUENCE [LARGE SCALE GENOMIC DNA]</scope>
    <source>
        <strain evidence="3 5">09-40</strain>
    </source>
</reference>